<accession>E6W325</accession>
<dbReference type="GO" id="GO:0003677">
    <property type="term" value="F:DNA binding"/>
    <property type="evidence" value="ECO:0007669"/>
    <property type="project" value="UniProtKB-KW"/>
</dbReference>
<dbReference type="InParanoid" id="E6W325"/>
<dbReference type="Pfam" id="PF02082">
    <property type="entry name" value="Rrf2"/>
    <property type="match status" value="1"/>
</dbReference>
<dbReference type="KEGG" id="din:Selin_0948"/>
<evidence type="ECO:0000313" key="2">
    <source>
        <dbReference type="EMBL" id="ADU65686.1"/>
    </source>
</evidence>
<dbReference type="EMBL" id="CP002432">
    <property type="protein sequence ID" value="ADU65686.1"/>
    <property type="molecule type" value="Genomic_DNA"/>
</dbReference>
<reference evidence="2 3" key="1">
    <citation type="submission" date="2010-12" db="EMBL/GenBank/DDBJ databases">
        <title>Complete sequence of Desulfurispirillum indicum S5.</title>
        <authorList>
            <consortium name="US DOE Joint Genome Institute"/>
            <person name="Lucas S."/>
            <person name="Copeland A."/>
            <person name="Lapidus A."/>
            <person name="Cheng J.-F."/>
            <person name="Goodwin L."/>
            <person name="Pitluck S."/>
            <person name="Chertkov O."/>
            <person name="Held B."/>
            <person name="Detter J.C."/>
            <person name="Han C."/>
            <person name="Tapia R."/>
            <person name="Land M."/>
            <person name="Hauser L."/>
            <person name="Kyrpides N."/>
            <person name="Ivanova N."/>
            <person name="Mikhailova N."/>
            <person name="Haggblom M."/>
            <person name="Rauschenbach I."/>
            <person name="Bini E."/>
            <person name="Woyke T."/>
        </authorList>
    </citation>
    <scope>NUCLEOTIDE SEQUENCE [LARGE SCALE GENOMIC DNA]</scope>
    <source>
        <strain evidence="3">ATCC BAA-1389 / DSM 22839 / S5</strain>
    </source>
</reference>
<dbReference type="Proteomes" id="UP000002572">
    <property type="component" value="Chromosome"/>
</dbReference>
<dbReference type="PANTHER" id="PTHR33221">
    <property type="entry name" value="WINGED HELIX-TURN-HELIX TRANSCRIPTIONAL REGULATOR, RRF2 FAMILY"/>
    <property type="match status" value="1"/>
</dbReference>
<keyword evidence="3" id="KW-1185">Reference proteome</keyword>
<dbReference type="RefSeq" id="WP_013505570.1">
    <property type="nucleotide sequence ID" value="NC_014836.1"/>
</dbReference>
<proteinExistence type="predicted"/>
<dbReference type="SUPFAM" id="SSF46785">
    <property type="entry name" value="Winged helix' DNA-binding domain"/>
    <property type="match status" value="1"/>
</dbReference>
<dbReference type="GO" id="GO:0005829">
    <property type="term" value="C:cytosol"/>
    <property type="evidence" value="ECO:0007669"/>
    <property type="project" value="TreeGrafter"/>
</dbReference>
<dbReference type="NCBIfam" id="TIGR00738">
    <property type="entry name" value="rrf2_super"/>
    <property type="match status" value="1"/>
</dbReference>
<organism evidence="2 3">
    <name type="scientific">Desulfurispirillum indicum (strain ATCC BAA-1389 / DSM 22839 / S5)</name>
    <dbReference type="NCBI Taxonomy" id="653733"/>
    <lineage>
        <taxon>Bacteria</taxon>
        <taxon>Pseudomonadati</taxon>
        <taxon>Chrysiogenota</taxon>
        <taxon>Chrysiogenia</taxon>
        <taxon>Chrysiogenales</taxon>
        <taxon>Chrysiogenaceae</taxon>
        <taxon>Desulfurispirillum</taxon>
    </lineage>
</organism>
<dbReference type="HOGENOM" id="CLU_107144_0_1_0"/>
<dbReference type="Gene3D" id="1.10.10.10">
    <property type="entry name" value="Winged helix-like DNA-binding domain superfamily/Winged helix DNA-binding domain"/>
    <property type="match status" value="1"/>
</dbReference>
<dbReference type="PROSITE" id="PS51197">
    <property type="entry name" value="HTH_RRF2_2"/>
    <property type="match status" value="1"/>
</dbReference>
<gene>
    <name evidence="2" type="ordered locus">Selin_0948</name>
</gene>
<name>E6W325_DESIS</name>
<dbReference type="STRING" id="653733.Selin_0948"/>
<dbReference type="PANTHER" id="PTHR33221:SF5">
    <property type="entry name" value="HTH-TYPE TRANSCRIPTIONAL REGULATOR ISCR"/>
    <property type="match status" value="1"/>
</dbReference>
<dbReference type="AlphaFoldDB" id="E6W325"/>
<dbReference type="eggNOG" id="COG1959">
    <property type="taxonomic scope" value="Bacteria"/>
</dbReference>
<evidence type="ECO:0000313" key="3">
    <source>
        <dbReference type="Proteomes" id="UP000002572"/>
    </source>
</evidence>
<evidence type="ECO:0000256" key="1">
    <source>
        <dbReference type="ARBA" id="ARBA00023125"/>
    </source>
</evidence>
<dbReference type="InterPro" id="IPR036388">
    <property type="entry name" value="WH-like_DNA-bd_sf"/>
</dbReference>
<protein>
    <submittedName>
        <fullName evidence="2">Transcriptional regulator, Rrf2 family</fullName>
    </submittedName>
</protein>
<keyword evidence="1" id="KW-0238">DNA-binding</keyword>
<dbReference type="InterPro" id="IPR036390">
    <property type="entry name" value="WH_DNA-bd_sf"/>
</dbReference>
<dbReference type="InterPro" id="IPR000944">
    <property type="entry name" value="Tscrpt_reg_Rrf2"/>
</dbReference>
<dbReference type="GO" id="GO:0003700">
    <property type="term" value="F:DNA-binding transcription factor activity"/>
    <property type="evidence" value="ECO:0007669"/>
    <property type="project" value="TreeGrafter"/>
</dbReference>
<sequence length="136" mass="15348">MACVSSKGAYGLAAMLYLAQHADKLIQIRDIAKNGGIPQNYLEQLLVQLKKNGFVESTRGAGGGYRLAMEPKDITIYQILEALEGELCANRYDVDNKALEFFWDDIRRKIQEVFGQTLADLVDLSEKMESNTMYYI</sequence>
<dbReference type="FunCoup" id="E6W325">
    <property type="interactions" value="309"/>
</dbReference>